<sequence length="171" mass="18382">MKDVEMKLSEISKELQKNKEKVSKFVILNFRLGQLVNEKINNKLVKIILLTPYKVISLFIVKLLLNIQIPVETEIGSGLVIDHPFGIVIHADSKIGKNVTLRHNVTIGIKGTDKNDGAPTIGDGVNFGAGSSVIGPVTLGDEVFVGAGAVVTKNFLESRSVLGGVPAKKIN</sequence>
<dbReference type="SUPFAM" id="SSF51161">
    <property type="entry name" value="Trimeric LpxA-like enzymes"/>
    <property type="match status" value="1"/>
</dbReference>
<dbReference type="InterPro" id="IPR011004">
    <property type="entry name" value="Trimer_LpxA-like_sf"/>
</dbReference>
<dbReference type="Proteomes" id="UP000297646">
    <property type="component" value="Unassembled WGS sequence"/>
</dbReference>
<keyword evidence="4 5" id="KW-0012">Acyltransferase</keyword>
<dbReference type="EMBL" id="PVSN01000053">
    <property type="protein sequence ID" value="TGE71785.1"/>
    <property type="molecule type" value="Genomic_DNA"/>
</dbReference>
<dbReference type="Gene3D" id="2.160.10.10">
    <property type="entry name" value="Hexapeptide repeat proteins"/>
    <property type="match status" value="1"/>
</dbReference>
<protein>
    <recommendedName>
        <fullName evidence="2 5">Serine acetyltransferase</fullName>
        <ecNumber evidence="5">2.3.1.30</ecNumber>
    </recommendedName>
</protein>
<dbReference type="Pfam" id="PF00132">
    <property type="entry name" value="Hexapep"/>
    <property type="match status" value="1"/>
</dbReference>
<dbReference type="GO" id="GO:0009001">
    <property type="term" value="F:serine O-acetyltransferase activity"/>
    <property type="evidence" value="ECO:0007669"/>
    <property type="project" value="UniProtKB-EC"/>
</dbReference>
<dbReference type="AlphaFoldDB" id="A0A4Z0RWV6"/>
<dbReference type="GO" id="GO:0005737">
    <property type="term" value="C:cytoplasm"/>
    <property type="evidence" value="ECO:0007669"/>
    <property type="project" value="InterPro"/>
</dbReference>
<comment type="catalytic activity">
    <reaction evidence="5">
        <text>L-serine + acetyl-CoA = O-acetyl-L-serine + CoA</text>
        <dbReference type="Rhea" id="RHEA:24560"/>
        <dbReference type="ChEBI" id="CHEBI:33384"/>
        <dbReference type="ChEBI" id="CHEBI:57287"/>
        <dbReference type="ChEBI" id="CHEBI:57288"/>
        <dbReference type="ChEBI" id="CHEBI:58340"/>
        <dbReference type="EC" id="2.3.1.30"/>
    </reaction>
</comment>
<gene>
    <name evidence="6" type="ORF">C6P11_07760</name>
</gene>
<accession>A0A4Z0RWV6</accession>
<comment type="similarity">
    <text evidence="1 5">Belongs to the transferase hexapeptide repeat family.</text>
</comment>
<organism evidence="6 7">
    <name type="scientific">Weissella confusa</name>
    <name type="common">Lactobacillus confusus</name>
    <dbReference type="NCBI Taxonomy" id="1583"/>
    <lineage>
        <taxon>Bacteria</taxon>
        <taxon>Bacillati</taxon>
        <taxon>Bacillota</taxon>
        <taxon>Bacilli</taxon>
        <taxon>Lactobacillales</taxon>
        <taxon>Lactobacillaceae</taxon>
        <taxon>Weissella</taxon>
    </lineage>
</organism>
<dbReference type="PIRSF" id="PIRSF000441">
    <property type="entry name" value="CysE"/>
    <property type="match status" value="1"/>
</dbReference>
<dbReference type="InterPro" id="IPR001451">
    <property type="entry name" value="Hexapep"/>
</dbReference>
<name>A0A4Z0RWV6_WEICO</name>
<keyword evidence="3 5" id="KW-0808">Transferase</keyword>
<dbReference type="CDD" id="cd03354">
    <property type="entry name" value="LbH_SAT"/>
    <property type="match status" value="1"/>
</dbReference>
<comment type="caution">
    <text evidence="6">The sequence shown here is derived from an EMBL/GenBank/DDBJ whole genome shotgun (WGS) entry which is preliminary data.</text>
</comment>
<evidence type="ECO:0000256" key="4">
    <source>
        <dbReference type="ARBA" id="ARBA00023315"/>
    </source>
</evidence>
<dbReference type="InterPro" id="IPR045304">
    <property type="entry name" value="LbH_SAT"/>
</dbReference>
<dbReference type="EC" id="2.3.1.30" evidence="5"/>
<dbReference type="OrthoDB" id="9812571at2"/>
<dbReference type="GO" id="GO:0006535">
    <property type="term" value="P:cysteine biosynthetic process from serine"/>
    <property type="evidence" value="ECO:0007669"/>
    <property type="project" value="InterPro"/>
</dbReference>
<evidence type="ECO:0000256" key="2">
    <source>
        <dbReference type="ARBA" id="ARBA00018522"/>
    </source>
</evidence>
<evidence type="ECO:0000256" key="3">
    <source>
        <dbReference type="ARBA" id="ARBA00022679"/>
    </source>
</evidence>
<evidence type="ECO:0000256" key="5">
    <source>
        <dbReference type="PIRNR" id="PIRNR000441"/>
    </source>
</evidence>
<dbReference type="PANTHER" id="PTHR42811">
    <property type="entry name" value="SERINE ACETYLTRANSFERASE"/>
    <property type="match status" value="1"/>
</dbReference>
<reference evidence="6 7" key="1">
    <citation type="submission" date="2018-03" db="EMBL/GenBank/DDBJ databases">
        <title>Genome sequencing of Weissella confusa isolates.</title>
        <authorList>
            <person name="Kajala I."/>
            <person name="Baruah R."/>
            <person name="Bergsveinson J."/>
            <person name="Juvonen R."/>
            <person name="Ziola B."/>
        </authorList>
    </citation>
    <scope>NUCLEOTIDE SEQUENCE [LARGE SCALE GENOMIC DNA]</scope>
    <source>
        <strain evidence="6 7">VTT E-062653</strain>
    </source>
</reference>
<evidence type="ECO:0000313" key="6">
    <source>
        <dbReference type="EMBL" id="TGE71785.1"/>
    </source>
</evidence>
<dbReference type="InterPro" id="IPR005881">
    <property type="entry name" value="Ser_O-AcTrfase"/>
</dbReference>
<proteinExistence type="inferred from homology"/>
<evidence type="ECO:0000256" key="1">
    <source>
        <dbReference type="ARBA" id="ARBA00007274"/>
    </source>
</evidence>
<evidence type="ECO:0000313" key="7">
    <source>
        <dbReference type="Proteomes" id="UP000297646"/>
    </source>
</evidence>